<reference evidence="1 2" key="1">
    <citation type="submission" date="2016-10" db="EMBL/GenBank/DDBJ databases">
        <authorList>
            <person name="de Groot N.N."/>
        </authorList>
    </citation>
    <scope>NUCLEOTIDE SEQUENCE [LARGE SCALE GENOMIC DNA]</scope>
    <source>
        <strain evidence="1 2">DSM 22274</strain>
    </source>
</reference>
<proteinExistence type="predicted"/>
<dbReference type="AlphaFoldDB" id="A0A1H5MUV8"/>
<dbReference type="EMBL" id="FNTV01000001">
    <property type="protein sequence ID" value="SEE92527.1"/>
    <property type="molecule type" value="Genomic_DNA"/>
</dbReference>
<accession>A0A1H5MUV8</accession>
<evidence type="ECO:0000313" key="2">
    <source>
        <dbReference type="Proteomes" id="UP000182725"/>
    </source>
</evidence>
<organism evidence="1 2">
    <name type="scientific">Arthrobacter alpinus</name>
    <dbReference type="NCBI Taxonomy" id="656366"/>
    <lineage>
        <taxon>Bacteria</taxon>
        <taxon>Bacillati</taxon>
        <taxon>Actinomycetota</taxon>
        <taxon>Actinomycetes</taxon>
        <taxon>Micrococcales</taxon>
        <taxon>Micrococcaceae</taxon>
        <taxon>Arthrobacter</taxon>
    </lineage>
</organism>
<name>A0A1H5MUV8_9MICC</name>
<evidence type="ECO:0000313" key="1">
    <source>
        <dbReference type="EMBL" id="SEE92527.1"/>
    </source>
</evidence>
<protein>
    <submittedName>
        <fullName evidence="1">Uncharacterized protein</fullName>
    </submittedName>
</protein>
<sequence length="52" mass="6100">MAIVDSALPDSGMWRNEHTTTTAKWYKTWCVLANNTGTQPQLSRYIYSYELW</sequence>
<gene>
    <name evidence="1" type="ORF">SAMN04489740_3127</name>
</gene>
<dbReference type="Proteomes" id="UP000182725">
    <property type="component" value="Unassembled WGS sequence"/>
</dbReference>